<keyword evidence="1" id="KW-1133">Transmembrane helix</keyword>
<proteinExistence type="predicted"/>
<protein>
    <submittedName>
        <fullName evidence="2">Uncharacterized protein</fullName>
    </submittedName>
</protein>
<evidence type="ECO:0000313" key="2">
    <source>
        <dbReference type="EMBL" id="BAL52992.1"/>
    </source>
</evidence>
<feature type="transmembrane region" description="Helical" evidence="1">
    <location>
        <begin position="48"/>
        <end position="68"/>
    </location>
</feature>
<dbReference type="AlphaFoldDB" id="H5SA06"/>
<gene>
    <name evidence="2" type="ORF">HGMM_F04A11C10</name>
</gene>
<sequence length="156" mass="16261">MRTALAIALLSLLALGISSFVGEARVIGLGGGVLIDVTGVLGLSLPVIPLVRLSVGIFFVGADLDLWFLPSSTLLVPWGAIRLSVLSSLELYGAVAPVSFQLSPTAQTVPRTTMRWGADLIVGLVSIFGELTVFAQWGMPVVWQGPGMGLGVQVGF</sequence>
<accession>H5SA06</accession>
<evidence type="ECO:0000256" key="1">
    <source>
        <dbReference type="SAM" id="Phobius"/>
    </source>
</evidence>
<reference evidence="2" key="2">
    <citation type="journal article" date="2012" name="PLoS ONE">
        <title>A Deeply Branching Thermophilic Bacterium with an Ancient Acetyl-CoA Pathway Dominates a Subsurface Ecosystem.</title>
        <authorList>
            <person name="Takami H."/>
            <person name="Noguchi H."/>
            <person name="Takaki Y."/>
            <person name="Uchiyama I."/>
            <person name="Toyoda A."/>
            <person name="Nishi S."/>
            <person name="Chee G.-J."/>
            <person name="Arai W."/>
            <person name="Nunoura T."/>
            <person name="Itoh T."/>
            <person name="Hattori M."/>
            <person name="Takai K."/>
        </authorList>
    </citation>
    <scope>NUCLEOTIDE SEQUENCE</scope>
</reference>
<keyword evidence="1" id="KW-0472">Membrane</keyword>
<organism evidence="2">
    <name type="scientific">uncultured Acetothermia bacterium</name>
    <dbReference type="NCBI Taxonomy" id="236499"/>
    <lineage>
        <taxon>Bacteria</taxon>
        <taxon>Candidatus Bipolaricaulota</taxon>
        <taxon>environmental samples</taxon>
    </lineage>
</organism>
<feature type="transmembrane region" description="Helical" evidence="1">
    <location>
        <begin position="120"/>
        <end position="143"/>
    </location>
</feature>
<keyword evidence="1" id="KW-0812">Transmembrane</keyword>
<reference evidence="2" key="1">
    <citation type="journal article" date="2005" name="Environ. Microbiol.">
        <title>Genetic and functional properties of uncultivated thermophilic crenarchaeotes from a subsurface gold mine as revealed by analysis of genome fragments.</title>
        <authorList>
            <person name="Nunoura T."/>
            <person name="Hirayama H."/>
            <person name="Takami H."/>
            <person name="Oida H."/>
            <person name="Nishi S."/>
            <person name="Shimamura S."/>
            <person name="Suzuki Y."/>
            <person name="Inagaki F."/>
            <person name="Takai K."/>
            <person name="Nealson K.H."/>
            <person name="Horikoshi K."/>
        </authorList>
    </citation>
    <scope>NUCLEOTIDE SEQUENCE</scope>
</reference>
<name>H5SA06_9BACT</name>
<dbReference type="EMBL" id="AP011645">
    <property type="protein sequence ID" value="BAL52992.1"/>
    <property type="molecule type" value="Genomic_DNA"/>
</dbReference>